<keyword evidence="7" id="KW-0732">Signal</keyword>
<dbReference type="EC" id="2.4.1.17" evidence="2"/>
<evidence type="ECO:0000256" key="1">
    <source>
        <dbReference type="ARBA" id="ARBA00009995"/>
    </source>
</evidence>
<dbReference type="SUPFAM" id="SSF53756">
    <property type="entry name" value="UDP-Glycosyltransferase/glycogen phosphorylase"/>
    <property type="match status" value="1"/>
</dbReference>
<name>A0ABD2IDF0_HETSC</name>
<gene>
    <name evidence="8" type="ORF">niasHS_013312</name>
</gene>
<protein>
    <recommendedName>
        <fullName evidence="2">glucuronosyltransferase</fullName>
        <ecNumber evidence="2">2.4.1.17</ecNumber>
    </recommendedName>
</protein>
<reference evidence="8 9" key="1">
    <citation type="submission" date="2024-10" db="EMBL/GenBank/DDBJ databases">
        <authorList>
            <person name="Kim D."/>
        </authorList>
    </citation>
    <scope>NUCLEOTIDE SEQUENCE [LARGE SCALE GENOMIC DNA]</scope>
    <source>
        <strain evidence="8">Taebaek</strain>
    </source>
</reference>
<dbReference type="InterPro" id="IPR002213">
    <property type="entry name" value="UDP_glucos_trans"/>
</dbReference>
<dbReference type="PANTHER" id="PTHR48043">
    <property type="entry name" value="EG:EG0003.4 PROTEIN-RELATED"/>
    <property type="match status" value="1"/>
</dbReference>
<dbReference type="InterPro" id="IPR050271">
    <property type="entry name" value="UDP-glycosyltransferase"/>
</dbReference>
<comment type="caution">
    <text evidence="8">The sequence shown here is derived from an EMBL/GenBank/DDBJ whole genome shotgun (WGS) entry which is preliminary data.</text>
</comment>
<dbReference type="PANTHER" id="PTHR48043:SF5">
    <property type="entry name" value="UDP-GLUCURONOSYLTRANSFERASE UGT-58-RELATED"/>
    <property type="match status" value="1"/>
</dbReference>
<keyword evidence="9" id="KW-1185">Reference proteome</keyword>
<dbReference type="Pfam" id="PF00201">
    <property type="entry name" value="UDPGT"/>
    <property type="match status" value="1"/>
</dbReference>
<sequence length="558" mass="63965">MAFLLPWLALASSFLFLFTPLSDSANVLFSSTSLHPVNRFIQRELASELLRRNHSVTWFEYGLSPNQISLPKGIDEIFLQVENSPKTAALRNKAGNVQLISNDQLWREGFWQPVEKPGGWLASLELCERVLEQPEHRKAFQTLLEKPFAVVVVDDLYNPCGLLLAGLKRALFVYWSMTGLRTESAWANQSPSPPSYIPVPGTGLTDDLSFWERTYNLLAHLRQLYIHQHIILRRVDKLFQKHFPGKLPDSFTLERNASINFVNNPPIFDFARPYMPRVNFVGGLHCKNQTKWTMDRKLLQFVNASSDQKGFILISGGFSAQWSDAPAEVIENLVGAIRELPDIRFVWQFDGPAPRDTPKNLFAAEWLPQQELLAHPKCRAHLSHGGVNSVIESVWHGVPVIGWPLSANGRDNLLRVTARQAGLMLDKKRPSKQEFISAFHRIYIKHYKEEMLIFQDMVIDVPYTELNHSAFWVEFIVRHQEVPHARSGADDLNIFQYFLIDVILFLVGLSLLVLYLFILLLKLFFRLIIFLIKWPFSAGWGANKEKKGTKHAMAKKRD</sequence>
<dbReference type="AlphaFoldDB" id="A0ABD2IDF0"/>
<feature type="chain" id="PRO_5044801395" description="glucuronosyltransferase" evidence="7">
    <location>
        <begin position="25"/>
        <end position="558"/>
    </location>
</feature>
<evidence type="ECO:0000256" key="2">
    <source>
        <dbReference type="ARBA" id="ARBA00012544"/>
    </source>
</evidence>
<dbReference type="Proteomes" id="UP001620645">
    <property type="component" value="Unassembled WGS sequence"/>
</dbReference>
<keyword evidence="6" id="KW-0472">Membrane</keyword>
<feature type="signal peptide" evidence="7">
    <location>
        <begin position="1"/>
        <end position="24"/>
    </location>
</feature>
<keyword evidence="3" id="KW-0328">Glycosyltransferase</keyword>
<accession>A0ABD2IDF0</accession>
<feature type="transmembrane region" description="Helical" evidence="6">
    <location>
        <begin position="497"/>
        <end position="525"/>
    </location>
</feature>
<evidence type="ECO:0000313" key="8">
    <source>
        <dbReference type="EMBL" id="KAL3077323.1"/>
    </source>
</evidence>
<dbReference type="CDD" id="cd03784">
    <property type="entry name" value="GT1_Gtf-like"/>
    <property type="match status" value="1"/>
</dbReference>
<evidence type="ECO:0000256" key="3">
    <source>
        <dbReference type="ARBA" id="ARBA00022676"/>
    </source>
</evidence>
<evidence type="ECO:0000313" key="9">
    <source>
        <dbReference type="Proteomes" id="UP001620645"/>
    </source>
</evidence>
<keyword evidence="6" id="KW-0812">Transmembrane</keyword>
<comment type="similarity">
    <text evidence="1">Belongs to the UDP-glycosyltransferase family.</text>
</comment>
<comment type="catalytic activity">
    <reaction evidence="5">
        <text>glucuronate acceptor + UDP-alpha-D-glucuronate = acceptor beta-D-glucuronoside + UDP + H(+)</text>
        <dbReference type="Rhea" id="RHEA:21032"/>
        <dbReference type="ChEBI" id="CHEBI:15378"/>
        <dbReference type="ChEBI" id="CHEBI:58052"/>
        <dbReference type="ChEBI" id="CHEBI:58223"/>
        <dbReference type="ChEBI" id="CHEBI:132367"/>
        <dbReference type="ChEBI" id="CHEBI:132368"/>
        <dbReference type="EC" id="2.4.1.17"/>
    </reaction>
</comment>
<evidence type="ECO:0000256" key="7">
    <source>
        <dbReference type="SAM" id="SignalP"/>
    </source>
</evidence>
<evidence type="ECO:0000256" key="6">
    <source>
        <dbReference type="SAM" id="Phobius"/>
    </source>
</evidence>
<keyword evidence="4" id="KW-0808">Transferase</keyword>
<proteinExistence type="inferred from homology"/>
<dbReference type="GO" id="GO:0015020">
    <property type="term" value="F:glucuronosyltransferase activity"/>
    <property type="evidence" value="ECO:0007669"/>
    <property type="project" value="UniProtKB-EC"/>
</dbReference>
<evidence type="ECO:0000256" key="5">
    <source>
        <dbReference type="ARBA" id="ARBA00047475"/>
    </source>
</evidence>
<dbReference type="EMBL" id="JBICCN010000327">
    <property type="protein sequence ID" value="KAL3077323.1"/>
    <property type="molecule type" value="Genomic_DNA"/>
</dbReference>
<dbReference type="Gene3D" id="3.40.50.2000">
    <property type="entry name" value="Glycogen Phosphorylase B"/>
    <property type="match status" value="1"/>
</dbReference>
<evidence type="ECO:0000256" key="4">
    <source>
        <dbReference type="ARBA" id="ARBA00022679"/>
    </source>
</evidence>
<organism evidence="8 9">
    <name type="scientific">Heterodera schachtii</name>
    <name type="common">Sugarbeet cyst nematode worm</name>
    <name type="synonym">Tylenchus schachtii</name>
    <dbReference type="NCBI Taxonomy" id="97005"/>
    <lineage>
        <taxon>Eukaryota</taxon>
        <taxon>Metazoa</taxon>
        <taxon>Ecdysozoa</taxon>
        <taxon>Nematoda</taxon>
        <taxon>Chromadorea</taxon>
        <taxon>Rhabditida</taxon>
        <taxon>Tylenchina</taxon>
        <taxon>Tylenchomorpha</taxon>
        <taxon>Tylenchoidea</taxon>
        <taxon>Heteroderidae</taxon>
        <taxon>Heteroderinae</taxon>
        <taxon>Heterodera</taxon>
    </lineage>
</organism>
<keyword evidence="6" id="KW-1133">Transmembrane helix</keyword>